<feature type="transmembrane region" description="Helical" evidence="1">
    <location>
        <begin position="65"/>
        <end position="87"/>
    </location>
</feature>
<dbReference type="Proteomes" id="UP000600365">
    <property type="component" value="Unassembled WGS sequence"/>
</dbReference>
<keyword evidence="1" id="KW-0812">Transmembrane</keyword>
<evidence type="ECO:0000313" key="3">
    <source>
        <dbReference type="Proteomes" id="UP000600365"/>
    </source>
</evidence>
<dbReference type="RefSeq" id="WP_189191777.1">
    <property type="nucleotide sequence ID" value="NZ_BMMM01000025.1"/>
</dbReference>
<accession>A0A917YDG3</accession>
<evidence type="ECO:0000313" key="2">
    <source>
        <dbReference type="EMBL" id="GGN91494.1"/>
    </source>
</evidence>
<keyword evidence="1" id="KW-1133">Transmembrane helix</keyword>
<name>A0A917YDG3_9ACTN</name>
<protein>
    <submittedName>
        <fullName evidence="2">Uncharacterized protein</fullName>
    </submittedName>
</protein>
<proteinExistence type="predicted"/>
<evidence type="ECO:0000256" key="1">
    <source>
        <dbReference type="SAM" id="Phobius"/>
    </source>
</evidence>
<organism evidence="2 3">
    <name type="scientific">Streptomyces albiflavescens</name>
    <dbReference type="NCBI Taxonomy" id="1623582"/>
    <lineage>
        <taxon>Bacteria</taxon>
        <taxon>Bacillati</taxon>
        <taxon>Actinomycetota</taxon>
        <taxon>Actinomycetes</taxon>
        <taxon>Kitasatosporales</taxon>
        <taxon>Streptomycetaceae</taxon>
        <taxon>Streptomyces</taxon>
    </lineage>
</organism>
<sequence>MNDDELLARLRAADPALTPRAPLPDINRLVEAALNTDITPPSEKTAAGITTRPAKAVAVRRRRRLLTLAAAAGLLMLGGGIAGGIMANGDSGHSSASGPLTLTAASGTAHAKCMAPIPDRLRRYPTLFEGTVTSVKGSSAFFRVDHWLRGGDSDTVRLNSDTNEPESLTFLVGEHYIVAATKDGTVPQCGANMASDETRSKFRQAYGK</sequence>
<keyword evidence="3" id="KW-1185">Reference proteome</keyword>
<reference evidence="2 3" key="1">
    <citation type="journal article" date="2014" name="Int. J. Syst. Evol. Microbiol.">
        <title>Complete genome sequence of Corynebacterium casei LMG S-19264T (=DSM 44701T), isolated from a smear-ripened cheese.</title>
        <authorList>
            <consortium name="US DOE Joint Genome Institute (JGI-PGF)"/>
            <person name="Walter F."/>
            <person name="Albersmeier A."/>
            <person name="Kalinowski J."/>
            <person name="Ruckert C."/>
        </authorList>
    </citation>
    <scope>NUCLEOTIDE SEQUENCE [LARGE SCALE GENOMIC DNA]</scope>
    <source>
        <strain evidence="2 3">CGMCC 4.7111</strain>
    </source>
</reference>
<keyword evidence="1" id="KW-0472">Membrane</keyword>
<dbReference type="EMBL" id="BMMM01000025">
    <property type="protein sequence ID" value="GGN91494.1"/>
    <property type="molecule type" value="Genomic_DNA"/>
</dbReference>
<gene>
    <name evidence="2" type="ORF">GCM10011579_088380</name>
</gene>
<dbReference type="AlphaFoldDB" id="A0A917YDG3"/>
<comment type="caution">
    <text evidence="2">The sequence shown here is derived from an EMBL/GenBank/DDBJ whole genome shotgun (WGS) entry which is preliminary data.</text>
</comment>